<organism evidence="2">
    <name type="scientific">Spongospora subterranea</name>
    <dbReference type="NCBI Taxonomy" id="70186"/>
    <lineage>
        <taxon>Eukaryota</taxon>
        <taxon>Sar</taxon>
        <taxon>Rhizaria</taxon>
        <taxon>Endomyxa</taxon>
        <taxon>Phytomyxea</taxon>
        <taxon>Plasmodiophorida</taxon>
        <taxon>Plasmodiophoridae</taxon>
        <taxon>Spongospora</taxon>
    </lineage>
</organism>
<feature type="region of interest" description="Disordered" evidence="1">
    <location>
        <begin position="56"/>
        <end position="75"/>
    </location>
</feature>
<evidence type="ECO:0008006" key="3">
    <source>
        <dbReference type="Google" id="ProtNLM"/>
    </source>
</evidence>
<protein>
    <recommendedName>
        <fullName evidence="3">EF-hand domain-containing protein</fullName>
    </recommendedName>
</protein>
<dbReference type="AlphaFoldDB" id="A0A0H5RDA2"/>
<proteinExistence type="predicted"/>
<evidence type="ECO:0000313" key="2">
    <source>
        <dbReference type="EMBL" id="CRZ11973.1"/>
    </source>
</evidence>
<dbReference type="EMBL" id="HACM01011531">
    <property type="protein sequence ID" value="CRZ11973.1"/>
    <property type="molecule type" value="Transcribed_RNA"/>
</dbReference>
<name>A0A0H5RDA2_9EUKA</name>
<reference evidence="2" key="1">
    <citation type="submission" date="2015-04" db="EMBL/GenBank/DDBJ databases">
        <title>The genome sequence of the plant pathogenic Rhizarian Plasmodiophora brassicae reveals insights in its biotrophic life cycle and the origin of chitin synthesis.</title>
        <authorList>
            <person name="Schwelm A."/>
            <person name="Fogelqvist J."/>
            <person name="Knaust A."/>
            <person name="Julke S."/>
            <person name="Lilja T."/>
            <person name="Dhandapani V."/>
            <person name="Bonilla-Rosso G."/>
            <person name="Karlsson M."/>
            <person name="Shevchenko A."/>
            <person name="Choi S.R."/>
            <person name="Kim H.G."/>
            <person name="Park J.Y."/>
            <person name="Lim Y.P."/>
            <person name="Ludwig-Muller J."/>
            <person name="Dixelius C."/>
        </authorList>
    </citation>
    <scope>NUCLEOTIDE SEQUENCE</scope>
    <source>
        <tissue evidence="2">Potato root galls</tissue>
    </source>
</reference>
<sequence length="270" mass="29534">MRCALCESKHDLHRLMPPGRCDDCTMATPFSDQLCLDCSTKTTRCQTCKSSKVEHGDASDLSQQPDISSDIPRQSPTSMLKMDLLRAVFIRYTNPDSNCISQTQFRKLVSQLPLSNRTAAIVKADLAFLQVRAGRHSGYLSNSHSECCQVATVRGRNLQFLEFVNAIGRFSKSIYRASLAHSLDSICNNCLSSMLLTGANTMESPPGGHAAVADLLAQNRQVLKCVYVDACGSSLRLTLDGFMSFCRSTGILPEVATVAELKHVFLGCRG</sequence>
<feature type="compositionally biased region" description="Polar residues" evidence="1">
    <location>
        <begin position="60"/>
        <end position="75"/>
    </location>
</feature>
<evidence type="ECO:0000256" key="1">
    <source>
        <dbReference type="SAM" id="MobiDB-lite"/>
    </source>
</evidence>
<accession>A0A0H5RDA2</accession>